<feature type="domain" description="Beta-lactamase-related" evidence="3">
    <location>
        <begin position="71"/>
        <end position="395"/>
    </location>
</feature>
<dbReference type="SUPFAM" id="SSF56601">
    <property type="entry name" value="beta-lactamase/transpeptidase-like"/>
    <property type="match status" value="1"/>
</dbReference>
<comment type="caution">
    <text evidence="4">The sequence shown here is derived from an EMBL/GenBank/DDBJ whole genome shotgun (WGS) entry which is preliminary data.</text>
</comment>
<dbReference type="RefSeq" id="WP_123648345.1">
    <property type="nucleotide sequence ID" value="NZ_RCTY01000039.1"/>
</dbReference>
<keyword evidence="1 4" id="KW-0378">Hydrolase</keyword>
<dbReference type="Pfam" id="PF00144">
    <property type="entry name" value="Beta-lactamase"/>
    <property type="match status" value="1"/>
</dbReference>
<dbReference type="Gene3D" id="3.40.710.10">
    <property type="entry name" value="DD-peptidase/beta-lactamase superfamily"/>
    <property type="match status" value="1"/>
</dbReference>
<dbReference type="InterPro" id="IPR050789">
    <property type="entry name" value="Diverse_Enzym_Activities"/>
</dbReference>
<dbReference type="GO" id="GO:0016787">
    <property type="term" value="F:hydrolase activity"/>
    <property type="evidence" value="ECO:0007669"/>
    <property type="project" value="UniProtKB-KW"/>
</dbReference>
<proteinExistence type="predicted"/>
<sequence length="533" mass="55474">MKSSLFACTFALCLFAGAASARTPAPPPSASASAPAPAPVTRDLAGLAAAIERGLRPSVVAAGETVPRWTLQQRMAHHKVPGVAIALVQDGQPVYAVGYGVRAAGSAEAVDADTLFSVGSVSKMVTAATTLRLVAQGRLDLDRDVGDYLKSWRIPPAPAIADPRVTLRMLLSHTSGLNVHGFEDYPPGEALPTLLQTLNGMPPAKNPPIRLQYPPGTRMDYSGGGVMVEQQIVEDVAGQPLEAVARAQVFEPAGMRRSSFDNPLPASRGNIAHAHDRNGARTALPRGWESFPEQGASGLWTSARDLGGFVAALLRSRRGDGLLPAALFAEMTTAVSPGGRGLGPELAGSGPARRFFHNGSNDSYRAGIEGYPQTGFGFVILTNGANGGALRGEIRNAISDALGDGVKPPIRTVAADAAAPDRAGYAGAYRLDPAVPMDVRGALADWFDYDALTIEASADALVLRLPDEADAKLPALGPTRFLGAGAANGAELEFHRDAHGAVQALSVIAGDARAYYRRQPAQPARADGRAGTP</sequence>
<dbReference type="PANTHER" id="PTHR43283">
    <property type="entry name" value="BETA-LACTAMASE-RELATED"/>
    <property type="match status" value="1"/>
</dbReference>
<evidence type="ECO:0000256" key="2">
    <source>
        <dbReference type="SAM" id="SignalP"/>
    </source>
</evidence>
<evidence type="ECO:0000256" key="1">
    <source>
        <dbReference type="ARBA" id="ARBA00022801"/>
    </source>
</evidence>
<evidence type="ECO:0000313" key="4">
    <source>
        <dbReference type="EMBL" id="ROU06008.1"/>
    </source>
</evidence>
<dbReference type="Proteomes" id="UP000275910">
    <property type="component" value="Unassembled WGS sequence"/>
</dbReference>
<keyword evidence="2" id="KW-0732">Signal</keyword>
<dbReference type="InterPro" id="IPR012338">
    <property type="entry name" value="Beta-lactam/transpept-like"/>
</dbReference>
<gene>
    <name evidence="4" type="ORF">D9T17_15875</name>
</gene>
<evidence type="ECO:0000259" key="3">
    <source>
        <dbReference type="Pfam" id="PF00144"/>
    </source>
</evidence>
<dbReference type="InterPro" id="IPR001466">
    <property type="entry name" value="Beta-lactam-related"/>
</dbReference>
<protein>
    <submittedName>
        <fullName evidence="4">Class A beta-lactamase-related serine hydrolase</fullName>
    </submittedName>
</protein>
<reference evidence="4 5" key="1">
    <citation type="submission" date="2018-10" db="EMBL/GenBank/DDBJ databases">
        <title>The genome of Lysobacter enzymogenes OH11.</title>
        <authorList>
            <person name="Liu F."/>
            <person name="Zhao Y."/>
            <person name="Qian G."/>
            <person name="Chen Y."/>
            <person name="Xu H."/>
        </authorList>
    </citation>
    <scope>NUCLEOTIDE SEQUENCE [LARGE SCALE GENOMIC DNA]</scope>
    <source>
        <strain evidence="4 5">OH11</strain>
    </source>
</reference>
<feature type="chain" id="PRO_5018163810" evidence="2">
    <location>
        <begin position="22"/>
        <end position="533"/>
    </location>
</feature>
<accession>A0A3N2RF02</accession>
<feature type="signal peptide" evidence="2">
    <location>
        <begin position="1"/>
        <end position="21"/>
    </location>
</feature>
<dbReference type="EMBL" id="RCTY01000039">
    <property type="protein sequence ID" value="ROU06008.1"/>
    <property type="molecule type" value="Genomic_DNA"/>
</dbReference>
<dbReference type="AlphaFoldDB" id="A0A3N2RF02"/>
<evidence type="ECO:0000313" key="5">
    <source>
        <dbReference type="Proteomes" id="UP000275910"/>
    </source>
</evidence>
<organism evidence="4 5">
    <name type="scientific">Lysobacter enzymogenes</name>
    <dbReference type="NCBI Taxonomy" id="69"/>
    <lineage>
        <taxon>Bacteria</taxon>
        <taxon>Pseudomonadati</taxon>
        <taxon>Pseudomonadota</taxon>
        <taxon>Gammaproteobacteria</taxon>
        <taxon>Lysobacterales</taxon>
        <taxon>Lysobacteraceae</taxon>
        <taxon>Lysobacter</taxon>
    </lineage>
</organism>
<name>A0A3N2RF02_LYSEN</name>
<dbReference type="PANTHER" id="PTHR43283:SF11">
    <property type="entry name" value="BETA-LACTAMASE-RELATED DOMAIN-CONTAINING PROTEIN"/>
    <property type="match status" value="1"/>
</dbReference>